<comment type="caution">
    <text evidence="1">The sequence shown here is derived from an EMBL/GenBank/DDBJ whole genome shotgun (WGS) entry which is preliminary data.</text>
</comment>
<sequence>MSTCLICTHPAEQPRTACTRCEHRIRGWLGEIPRQLVLLAASLELGSRPAQGYGGAGRAHAPLPVRGDVLTLLGPAAPGPVRDTAGDQGGPQPVHAVLHAWADQLADDLGHVLPPINPRAPYAAYLARHLGHITRTGWVALMHGELADLVRRIRAVTSTEPRRRPADAPCPACQAFGLGRTDWETYLDCEACGLLLTEAEYADHHAAVMPPLARTALGLLLAEHDTRKAS</sequence>
<dbReference type="EMBL" id="JACHJY010000023">
    <property type="protein sequence ID" value="MBB4987477.1"/>
    <property type="molecule type" value="Genomic_DNA"/>
</dbReference>
<name>A0A7W7UB72_9ACTN</name>
<dbReference type="AlphaFoldDB" id="A0A7W7UB72"/>
<evidence type="ECO:0000313" key="1">
    <source>
        <dbReference type="EMBL" id="MBB4987477.1"/>
    </source>
</evidence>
<evidence type="ECO:0000313" key="2">
    <source>
        <dbReference type="Proteomes" id="UP000582643"/>
    </source>
</evidence>
<accession>A0A7W7UB72</accession>
<dbReference type="Proteomes" id="UP000582643">
    <property type="component" value="Unassembled WGS sequence"/>
</dbReference>
<proteinExistence type="predicted"/>
<keyword evidence="2" id="KW-1185">Reference proteome</keyword>
<protein>
    <submittedName>
        <fullName evidence="1">Uncharacterized protein</fullName>
    </submittedName>
</protein>
<organism evidence="1 2">
    <name type="scientific">Streptomyces nymphaeiformis</name>
    <dbReference type="NCBI Taxonomy" id="2663842"/>
    <lineage>
        <taxon>Bacteria</taxon>
        <taxon>Bacillati</taxon>
        <taxon>Actinomycetota</taxon>
        <taxon>Actinomycetes</taxon>
        <taxon>Kitasatosporales</taxon>
        <taxon>Streptomycetaceae</taxon>
        <taxon>Streptomyces</taxon>
    </lineage>
</organism>
<gene>
    <name evidence="1" type="ORF">GGE06_008450</name>
</gene>
<reference evidence="1 2" key="1">
    <citation type="submission" date="2020-08" db="EMBL/GenBank/DDBJ databases">
        <title>Genomic Encyclopedia of Type Strains, Phase III (KMG-III): the genomes of soil and plant-associated and newly described type strains.</title>
        <authorList>
            <person name="Whitman W."/>
        </authorList>
    </citation>
    <scope>NUCLEOTIDE SEQUENCE [LARGE SCALE GENOMIC DNA]</scope>
    <source>
        <strain evidence="1 2">SFB5A</strain>
    </source>
</reference>
<dbReference type="RefSeq" id="WP_184933260.1">
    <property type="nucleotide sequence ID" value="NZ_JACHJY010000023.1"/>
</dbReference>